<dbReference type="EMBL" id="FQXJ01000005">
    <property type="protein sequence ID" value="SHH87178.1"/>
    <property type="molecule type" value="Genomic_DNA"/>
</dbReference>
<organism evidence="1 2">
    <name type="scientific">Desulfosporosinus lacus DSM 15449</name>
    <dbReference type="NCBI Taxonomy" id="1121420"/>
    <lineage>
        <taxon>Bacteria</taxon>
        <taxon>Bacillati</taxon>
        <taxon>Bacillota</taxon>
        <taxon>Clostridia</taxon>
        <taxon>Eubacteriales</taxon>
        <taxon>Desulfitobacteriaceae</taxon>
        <taxon>Desulfosporosinus</taxon>
    </lineage>
</organism>
<dbReference type="Proteomes" id="UP000183954">
    <property type="component" value="Unassembled WGS sequence"/>
</dbReference>
<keyword evidence="2" id="KW-1185">Reference proteome</keyword>
<accession>A0A1M5WIG0</accession>
<dbReference type="STRING" id="1121420.SAMN02746098_01629"/>
<dbReference type="RefSeq" id="WP_073029237.1">
    <property type="nucleotide sequence ID" value="NZ_FQXJ01000005.1"/>
</dbReference>
<gene>
    <name evidence="1" type="ORF">SAMN02746098_01629</name>
</gene>
<reference evidence="2" key="1">
    <citation type="submission" date="2016-11" db="EMBL/GenBank/DDBJ databases">
        <authorList>
            <person name="Varghese N."/>
            <person name="Submissions S."/>
        </authorList>
    </citation>
    <scope>NUCLEOTIDE SEQUENCE [LARGE SCALE GENOMIC DNA]</scope>
    <source>
        <strain evidence="2">DSM 15449</strain>
    </source>
</reference>
<dbReference type="AlphaFoldDB" id="A0A1M5WIG0"/>
<evidence type="ECO:0000313" key="1">
    <source>
        <dbReference type="EMBL" id="SHH87178.1"/>
    </source>
</evidence>
<proteinExistence type="predicted"/>
<sequence length="85" mass="9760">MEYHCECCMCPKDIWTRSLTTYNGDECQLYESFLSLLEDWMTAKDLSKVAIEELPKEYSDIYDIVATVKEMVDIVVDCGVISSTT</sequence>
<protein>
    <submittedName>
        <fullName evidence="1">Uncharacterized protein</fullName>
    </submittedName>
</protein>
<name>A0A1M5WIG0_9FIRM</name>
<evidence type="ECO:0000313" key="2">
    <source>
        <dbReference type="Proteomes" id="UP000183954"/>
    </source>
</evidence>